<keyword evidence="5" id="KW-0597">Phosphoprotein</keyword>
<evidence type="ECO:0000259" key="11">
    <source>
        <dbReference type="PROSITE" id="PS51022"/>
    </source>
</evidence>
<dbReference type="InterPro" id="IPR036892">
    <property type="entry name" value="L27_dom_sf"/>
</dbReference>
<organism evidence="12 13">
    <name type="scientific">Albula glossodonta</name>
    <name type="common">roundjaw bonefish</name>
    <dbReference type="NCBI Taxonomy" id="121402"/>
    <lineage>
        <taxon>Eukaryota</taxon>
        <taxon>Metazoa</taxon>
        <taxon>Chordata</taxon>
        <taxon>Craniata</taxon>
        <taxon>Vertebrata</taxon>
        <taxon>Euteleostomi</taxon>
        <taxon>Actinopterygii</taxon>
        <taxon>Neopterygii</taxon>
        <taxon>Teleostei</taxon>
        <taxon>Albuliformes</taxon>
        <taxon>Albulidae</taxon>
        <taxon>Albula</taxon>
    </lineage>
</organism>
<dbReference type="CDD" id="cd06667">
    <property type="entry name" value="PDZ2_MUPP1-like"/>
    <property type="match status" value="1"/>
</dbReference>
<dbReference type="SMART" id="SM00228">
    <property type="entry name" value="PDZ"/>
    <property type="match status" value="4"/>
</dbReference>
<name>A0A8T2PLW3_9TELE</name>
<feature type="compositionally biased region" description="Acidic residues" evidence="9">
    <location>
        <begin position="671"/>
        <end position="683"/>
    </location>
</feature>
<protein>
    <recommendedName>
        <fullName evidence="14">InaD-like protein</fullName>
    </recommendedName>
</protein>
<keyword evidence="3" id="KW-0796">Tight junction</keyword>
<evidence type="ECO:0000313" key="12">
    <source>
        <dbReference type="EMBL" id="KAG9350818.1"/>
    </source>
</evidence>
<evidence type="ECO:0000256" key="1">
    <source>
        <dbReference type="ARBA" id="ARBA00004221"/>
    </source>
</evidence>
<evidence type="ECO:0000256" key="6">
    <source>
        <dbReference type="ARBA" id="ARBA00022737"/>
    </source>
</evidence>
<evidence type="ECO:0000256" key="2">
    <source>
        <dbReference type="ARBA" id="ARBA00004435"/>
    </source>
</evidence>
<feature type="region of interest" description="Disordered" evidence="9">
    <location>
        <begin position="353"/>
        <end position="392"/>
    </location>
</feature>
<feature type="compositionally biased region" description="Pro residues" evidence="9">
    <location>
        <begin position="357"/>
        <end position="384"/>
    </location>
</feature>
<dbReference type="AlphaFoldDB" id="A0A8T2PLW3"/>
<sequence>MFALQLGREVRTSAAVINFRRTDSALFISLGGQLSTLERQQVMQALERLQAKLLQRDERTHSERLGALRDALRSPLLGHILTLQHSIKQLRDQLNCMPPDTCSDFSFSRKGQLIFSASRPASSLLGTGPGSVVSNGTSFSSVSIFSSEQLQRWIQATAKGRQTERISLPKPLSGGLGFSVVGLKPEGVGGHGVFIRQVQPGSIADRDGRMKENDQILAINGTPLDQSVTQQQAISLLQQAGDRVELVVARDAAAPQHSHPPGPVRMEQWGHVEEIELVNDGSGLGFGIVGGKATGVVVRTLVPGSVADRDGRLRTGDHILRIGDTPTQGLASDQVVRVLQGCGSHVRMLVARDPQGEPRPAPPPPPAPAAAPVSALPPLPPIPPRRGSKTPNLEGYEIHEVALKKKEGQSLGISIVGYNALTSENAVGVFVKYVVPGSAAEQSGNIRVHDRIIALDGVSLQGFTNQEVLEVMKQTGQTVQLTLVRKMAAKRTAVERSLDKVEREPSRVSLKRSAEIKVRLDAQKGPVMEAADGGLGGIKPQLAGAPDQVSLTERELRAKWEQALGPDYSVLVVELDPVIEDDAELQKYSKLLPIHTMRLGVELDSFDGHHYISTVAPEGPVAKHGLLRPEDELLEVNGVQLYGKPRREAVAFLREVPPPFTLVCCRHLTEEGSDFPPDEEEQQSEGHSVSPVASLKEQIHNNPPVLAERSSPWPSETEPSLEEAVPDPAGKQEVEELHEVEGDVEEEEEEGELALWSPEVKVLELEKGEQGLGFSILDYQGPPVRTCLTTKTPILPALHQRASSNWGAKAEDRIHPQDLFCLPHSLFQLSLLSGVGRLLIDISVSAAVLAKPQANCIFKQLFLSSLLPLSPPSLSLLLFSPPSPLSLSLYSLSPPLFFFPLPPPSLLQAEPERKKKRSKKDKIPNSSGRLK</sequence>
<accession>A0A8T2PLW3</accession>
<dbReference type="GO" id="GO:0005737">
    <property type="term" value="C:cytoplasm"/>
    <property type="evidence" value="ECO:0007669"/>
    <property type="project" value="TreeGrafter"/>
</dbReference>
<feature type="domain" description="PDZ" evidence="10">
    <location>
        <begin position="165"/>
        <end position="252"/>
    </location>
</feature>
<feature type="domain" description="PDZ" evidence="10">
    <location>
        <begin position="400"/>
        <end position="487"/>
    </location>
</feature>
<keyword evidence="4" id="KW-1003">Cell membrane</keyword>
<dbReference type="InterPro" id="IPR004172">
    <property type="entry name" value="L27_dom"/>
</dbReference>
<evidence type="ECO:0000256" key="5">
    <source>
        <dbReference type="ARBA" id="ARBA00022553"/>
    </source>
</evidence>
<dbReference type="InterPro" id="IPR051342">
    <property type="entry name" value="PDZ_scaffold"/>
</dbReference>
<feature type="domain" description="L27" evidence="11">
    <location>
        <begin position="35"/>
        <end position="95"/>
    </location>
</feature>
<feature type="region of interest" description="Disordered" evidence="9">
    <location>
        <begin position="908"/>
        <end position="931"/>
    </location>
</feature>
<dbReference type="Proteomes" id="UP000824540">
    <property type="component" value="Unassembled WGS sequence"/>
</dbReference>
<dbReference type="GO" id="GO:0120192">
    <property type="term" value="P:tight junction assembly"/>
    <property type="evidence" value="ECO:0007669"/>
    <property type="project" value="TreeGrafter"/>
</dbReference>
<feature type="region of interest" description="Disordered" evidence="9">
    <location>
        <begin position="671"/>
        <end position="738"/>
    </location>
</feature>
<dbReference type="CDD" id="cd06668">
    <property type="entry name" value="PDZ4_MUPP1-like"/>
    <property type="match status" value="1"/>
</dbReference>
<keyword evidence="13" id="KW-1185">Reference proteome</keyword>
<feature type="domain" description="PDZ" evidence="10">
    <location>
        <begin position="582"/>
        <end position="668"/>
    </location>
</feature>
<evidence type="ECO:0000256" key="4">
    <source>
        <dbReference type="ARBA" id="ARBA00022475"/>
    </source>
</evidence>
<dbReference type="PANTHER" id="PTHR19964">
    <property type="entry name" value="MULTIPLE PDZ DOMAIN PROTEIN"/>
    <property type="match status" value="1"/>
</dbReference>
<dbReference type="PROSITE" id="PS51022">
    <property type="entry name" value="L27"/>
    <property type="match status" value="1"/>
</dbReference>
<dbReference type="Pfam" id="PF09045">
    <property type="entry name" value="L27_2"/>
    <property type="match status" value="1"/>
</dbReference>
<dbReference type="EMBL" id="JAFBMS010000007">
    <property type="protein sequence ID" value="KAG9350818.1"/>
    <property type="molecule type" value="Genomic_DNA"/>
</dbReference>
<keyword evidence="7" id="KW-0965">Cell junction</keyword>
<reference evidence="12" key="1">
    <citation type="thesis" date="2021" institute="BYU ScholarsArchive" country="Provo, UT, USA">
        <title>Applications of and Algorithms for Genome Assembly and Genomic Analyses with an Emphasis on Marine Teleosts.</title>
        <authorList>
            <person name="Pickett B.D."/>
        </authorList>
    </citation>
    <scope>NUCLEOTIDE SEQUENCE</scope>
    <source>
        <strain evidence="12">HI-2016</strain>
    </source>
</reference>
<evidence type="ECO:0000256" key="9">
    <source>
        <dbReference type="SAM" id="MobiDB-lite"/>
    </source>
</evidence>
<feature type="domain" description="PDZ" evidence="10">
    <location>
        <begin position="274"/>
        <end position="354"/>
    </location>
</feature>
<dbReference type="Gene3D" id="1.20.1440.360">
    <property type="match status" value="1"/>
</dbReference>
<proteinExistence type="predicted"/>
<dbReference type="PROSITE" id="PS50106">
    <property type="entry name" value="PDZ"/>
    <property type="match status" value="4"/>
</dbReference>
<dbReference type="SUPFAM" id="SSF50156">
    <property type="entry name" value="PDZ domain-like"/>
    <property type="match status" value="4"/>
</dbReference>
<comment type="subcellular location">
    <subcellularLocation>
        <location evidence="1">Apical cell membrane</location>
    </subcellularLocation>
    <subcellularLocation>
        <location evidence="2">Cell junction</location>
        <location evidence="2">Tight junction</location>
    </subcellularLocation>
</comment>
<dbReference type="OrthoDB" id="6022711at2759"/>
<keyword evidence="6" id="KW-0677">Repeat</keyword>
<evidence type="ECO:0008006" key="14">
    <source>
        <dbReference type="Google" id="ProtNLM"/>
    </source>
</evidence>
<evidence type="ECO:0000259" key="10">
    <source>
        <dbReference type="PROSITE" id="PS50106"/>
    </source>
</evidence>
<dbReference type="FunFam" id="2.30.42.10:FF:000125">
    <property type="entry name" value="PATJ, crumbs cell polarity complex component"/>
    <property type="match status" value="1"/>
</dbReference>
<dbReference type="Gene3D" id="2.30.42.10">
    <property type="match status" value="5"/>
</dbReference>
<dbReference type="PANTHER" id="PTHR19964:SF11">
    <property type="entry name" value="INAD-LIKE PROTEIN"/>
    <property type="match status" value="1"/>
</dbReference>
<dbReference type="CDD" id="cd06689">
    <property type="entry name" value="PDZ1_MUPP1-like"/>
    <property type="match status" value="1"/>
</dbReference>
<dbReference type="InterPro" id="IPR001478">
    <property type="entry name" value="PDZ"/>
</dbReference>
<evidence type="ECO:0000256" key="7">
    <source>
        <dbReference type="ARBA" id="ARBA00022949"/>
    </source>
</evidence>
<evidence type="ECO:0000256" key="8">
    <source>
        <dbReference type="ARBA" id="ARBA00023136"/>
    </source>
</evidence>
<comment type="caution">
    <text evidence="12">The sequence shown here is derived from an EMBL/GenBank/DDBJ whole genome shotgun (WGS) entry which is preliminary data.</text>
</comment>
<dbReference type="GO" id="GO:0016324">
    <property type="term" value="C:apical plasma membrane"/>
    <property type="evidence" value="ECO:0007669"/>
    <property type="project" value="UniProtKB-SubCell"/>
</dbReference>
<dbReference type="GO" id="GO:0005923">
    <property type="term" value="C:bicellular tight junction"/>
    <property type="evidence" value="ECO:0007669"/>
    <property type="project" value="UniProtKB-SubCell"/>
</dbReference>
<dbReference type="Pfam" id="PF00595">
    <property type="entry name" value="PDZ"/>
    <property type="match status" value="4"/>
</dbReference>
<gene>
    <name evidence="12" type="ORF">JZ751_024707</name>
</gene>
<dbReference type="InterPro" id="IPR015132">
    <property type="entry name" value="L27_2"/>
</dbReference>
<dbReference type="InterPro" id="IPR036034">
    <property type="entry name" value="PDZ_sf"/>
</dbReference>
<keyword evidence="8" id="KW-0472">Membrane</keyword>
<dbReference type="SUPFAM" id="SSF101288">
    <property type="entry name" value="L27 domain"/>
    <property type="match status" value="1"/>
</dbReference>
<evidence type="ECO:0000313" key="13">
    <source>
        <dbReference type="Proteomes" id="UP000824540"/>
    </source>
</evidence>
<dbReference type="CDD" id="cd06791">
    <property type="entry name" value="PDZ3_MUPP1-like"/>
    <property type="match status" value="1"/>
</dbReference>
<evidence type="ECO:0000256" key="3">
    <source>
        <dbReference type="ARBA" id="ARBA00022427"/>
    </source>
</evidence>